<dbReference type="RefSeq" id="WP_263049063.1">
    <property type="nucleotide sequence ID" value="NZ_CP106738.1"/>
</dbReference>
<evidence type="ECO:0000256" key="2">
    <source>
        <dbReference type="ARBA" id="ARBA00023315"/>
    </source>
</evidence>
<dbReference type="EMBL" id="CP106738">
    <property type="protein sequence ID" value="UXX85017.1"/>
    <property type="molecule type" value="Genomic_DNA"/>
</dbReference>
<protein>
    <submittedName>
        <fullName evidence="4">GNAT family N-acetyltransferase</fullName>
        <ecNumber evidence="4">2.3.1.-</ecNumber>
    </submittedName>
</protein>
<keyword evidence="1 4" id="KW-0808">Transferase</keyword>
<evidence type="ECO:0000259" key="3">
    <source>
        <dbReference type="PROSITE" id="PS51186"/>
    </source>
</evidence>
<dbReference type="EC" id="2.3.1.-" evidence="4"/>
<gene>
    <name evidence="4" type="ORF">N7U68_10405</name>
</gene>
<dbReference type="InterPro" id="IPR050832">
    <property type="entry name" value="Bact_Acetyltransf"/>
</dbReference>
<evidence type="ECO:0000313" key="5">
    <source>
        <dbReference type="Proteomes" id="UP001064087"/>
    </source>
</evidence>
<dbReference type="Gene3D" id="3.40.630.30">
    <property type="match status" value="1"/>
</dbReference>
<dbReference type="InterPro" id="IPR000182">
    <property type="entry name" value="GNAT_dom"/>
</dbReference>
<dbReference type="PANTHER" id="PTHR43877">
    <property type="entry name" value="AMINOALKYLPHOSPHONATE N-ACETYLTRANSFERASE-RELATED-RELATED"/>
    <property type="match status" value="1"/>
</dbReference>
<evidence type="ECO:0000256" key="1">
    <source>
        <dbReference type="ARBA" id="ARBA00022679"/>
    </source>
</evidence>
<proteinExistence type="predicted"/>
<dbReference type="Pfam" id="PF00583">
    <property type="entry name" value="Acetyltransf_1"/>
    <property type="match status" value="1"/>
</dbReference>
<dbReference type="Proteomes" id="UP001064087">
    <property type="component" value="Chromosome"/>
</dbReference>
<keyword evidence="2 4" id="KW-0012">Acyltransferase</keyword>
<reference evidence="4" key="1">
    <citation type="submission" date="2022-10" db="EMBL/GenBank/DDBJ databases">
        <title>Roseovarius pelagicus sp. nov., isolated from Arctic seawater.</title>
        <authorList>
            <person name="Hong Y.W."/>
            <person name="Hwang C.Y."/>
        </authorList>
    </citation>
    <scope>NUCLEOTIDE SEQUENCE</scope>
    <source>
        <strain evidence="4">HL-MP18</strain>
    </source>
</reference>
<feature type="domain" description="N-acetyltransferase" evidence="3">
    <location>
        <begin position="1"/>
        <end position="139"/>
    </location>
</feature>
<name>A0ABY6DFU7_9RHOB</name>
<dbReference type="InterPro" id="IPR016181">
    <property type="entry name" value="Acyl_CoA_acyltransferase"/>
</dbReference>
<accession>A0ABY6DFU7</accession>
<dbReference type="SUPFAM" id="SSF55729">
    <property type="entry name" value="Acyl-CoA N-acyltransferases (Nat)"/>
    <property type="match status" value="1"/>
</dbReference>
<evidence type="ECO:0000313" key="4">
    <source>
        <dbReference type="EMBL" id="UXX85017.1"/>
    </source>
</evidence>
<keyword evidence="5" id="KW-1185">Reference proteome</keyword>
<organism evidence="4 5">
    <name type="scientific">Roseovarius pelagicus</name>
    <dbReference type="NCBI Taxonomy" id="2980108"/>
    <lineage>
        <taxon>Bacteria</taxon>
        <taxon>Pseudomonadati</taxon>
        <taxon>Pseudomonadota</taxon>
        <taxon>Alphaproteobacteria</taxon>
        <taxon>Rhodobacterales</taxon>
        <taxon>Roseobacteraceae</taxon>
        <taxon>Roseovarius</taxon>
    </lineage>
</organism>
<sequence>MILPADMARIHALAFAGQGRAWREEEFADLMATGHVICVGDHMSFSLSRLIADEAELLTLATLPAERRQGAARRILAALETDLRDRGAVRQFLEVAEDNMAARALYASCDYVETGRRGAYYRRPDDTRIDALILTKPLDQVG</sequence>
<dbReference type="GO" id="GO:0016746">
    <property type="term" value="F:acyltransferase activity"/>
    <property type="evidence" value="ECO:0007669"/>
    <property type="project" value="UniProtKB-KW"/>
</dbReference>
<dbReference type="PROSITE" id="PS51186">
    <property type="entry name" value="GNAT"/>
    <property type="match status" value="1"/>
</dbReference>
<dbReference type="PANTHER" id="PTHR43877:SF2">
    <property type="entry name" value="AMINOALKYLPHOSPHONATE N-ACETYLTRANSFERASE-RELATED"/>
    <property type="match status" value="1"/>
</dbReference>